<evidence type="ECO:0000313" key="3">
    <source>
        <dbReference type="Proteomes" id="UP000037460"/>
    </source>
</evidence>
<feature type="region of interest" description="Disordered" evidence="1">
    <location>
        <begin position="83"/>
        <end position="102"/>
    </location>
</feature>
<gene>
    <name evidence="2" type="ORF">Ctob_014928</name>
</gene>
<protein>
    <submittedName>
        <fullName evidence="2">Uncharacterized protein</fullName>
    </submittedName>
</protein>
<accession>A0A0M0K2I8</accession>
<evidence type="ECO:0000256" key="1">
    <source>
        <dbReference type="SAM" id="MobiDB-lite"/>
    </source>
</evidence>
<sequence length="604" mass="69130">MNLCDKQTRYANDCPSSPFHRMLHGDQSRIAQVHELDDNVDVEEEVRRRFDGFSEDSIMALIDSIAILNDPSCDFTHAVQRLPTRPKQQQKPVAAQGSKSRVPIGKAAAASGALQAKAKKGAGSTEHEWAWESMRTRNFQMGEGGFVLDFKSDVDSTEEGWSTEKSPFKRLLLWPVVPTFGERMDMEVCGGDAAVIQMHTALCTLHADMRMKEMLCNTAERALRTKAEGNAGCECAKAFNRTCKDDLKLRHRIAFDETGKVRDSALDGKDCKLLNEDWLLLEHDDLEAQPPVWNVNGSKYFRSLAEGISKMSGSHELLVALGRTAICTRNYAQAMRELRKGPAAIRESEGGMVGTHKRFEAHARTFVLRWIESGETLKGYGWHLWTSLITLFRRYGCLELICQTAMEGTIGKLGRIMPRIALHARGRYNADTLAGGPEAKQAELERRRTIVMEPEEAIFTELQMEMLFAEYEILPCRKRTQGYSHTLKELMIKVDTAIKEGRTTPHKVYNAKWLKYRGYMLVKNVMKARVKMLASQRWAAKLRRPGRTYTQKLMDEYREYYRLFPLRRRGDVDDLQYNTEMRARKKDYHDKKLREIKAQEEAEK</sequence>
<comment type="caution">
    <text evidence="2">The sequence shown here is derived from an EMBL/GenBank/DDBJ whole genome shotgun (WGS) entry which is preliminary data.</text>
</comment>
<reference evidence="3" key="1">
    <citation type="journal article" date="2015" name="PLoS Genet.">
        <title>Genome Sequence and Transcriptome Analyses of Chrysochromulina tobin: Metabolic Tools for Enhanced Algal Fitness in the Prominent Order Prymnesiales (Haptophyceae).</title>
        <authorList>
            <person name="Hovde B.T."/>
            <person name="Deodato C.R."/>
            <person name="Hunsperger H.M."/>
            <person name="Ryken S.A."/>
            <person name="Yost W."/>
            <person name="Jha R.K."/>
            <person name="Patterson J."/>
            <person name="Monnat R.J. Jr."/>
            <person name="Barlow S.B."/>
            <person name="Starkenburg S.R."/>
            <person name="Cattolico R.A."/>
        </authorList>
    </citation>
    <scope>NUCLEOTIDE SEQUENCE</scope>
    <source>
        <strain evidence="3">CCMP291</strain>
    </source>
</reference>
<organism evidence="2 3">
    <name type="scientific">Chrysochromulina tobinii</name>
    <dbReference type="NCBI Taxonomy" id="1460289"/>
    <lineage>
        <taxon>Eukaryota</taxon>
        <taxon>Haptista</taxon>
        <taxon>Haptophyta</taxon>
        <taxon>Prymnesiophyceae</taxon>
        <taxon>Prymnesiales</taxon>
        <taxon>Chrysochromulinaceae</taxon>
        <taxon>Chrysochromulina</taxon>
    </lineage>
</organism>
<dbReference type="AlphaFoldDB" id="A0A0M0K2I8"/>
<proteinExistence type="predicted"/>
<evidence type="ECO:0000313" key="2">
    <source>
        <dbReference type="EMBL" id="KOO33086.1"/>
    </source>
</evidence>
<name>A0A0M0K2I8_9EUKA</name>
<keyword evidence="3" id="KW-1185">Reference proteome</keyword>
<dbReference type="EMBL" id="JWZX01001604">
    <property type="protein sequence ID" value="KOO33086.1"/>
    <property type="molecule type" value="Genomic_DNA"/>
</dbReference>
<dbReference type="Proteomes" id="UP000037460">
    <property type="component" value="Unassembled WGS sequence"/>
</dbReference>